<keyword evidence="3" id="KW-1185">Reference proteome</keyword>
<keyword evidence="1" id="KW-0812">Transmembrane</keyword>
<dbReference type="RefSeq" id="WP_172825766.1">
    <property type="nucleotide sequence ID" value="NZ_LT629799.1"/>
</dbReference>
<organism evidence="2 3">
    <name type="scientific">Microlunatus sagamiharensis</name>
    <dbReference type="NCBI Taxonomy" id="546874"/>
    <lineage>
        <taxon>Bacteria</taxon>
        <taxon>Bacillati</taxon>
        <taxon>Actinomycetota</taxon>
        <taxon>Actinomycetes</taxon>
        <taxon>Propionibacteriales</taxon>
        <taxon>Propionibacteriaceae</taxon>
        <taxon>Microlunatus</taxon>
    </lineage>
</organism>
<name>A0A1H2M8S9_9ACTN</name>
<dbReference type="Proteomes" id="UP000198825">
    <property type="component" value="Chromosome I"/>
</dbReference>
<evidence type="ECO:0000313" key="2">
    <source>
        <dbReference type="EMBL" id="SDU89623.1"/>
    </source>
</evidence>
<feature type="transmembrane region" description="Helical" evidence="1">
    <location>
        <begin position="33"/>
        <end position="54"/>
    </location>
</feature>
<dbReference type="EMBL" id="LT629799">
    <property type="protein sequence ID" value="SDU89623.1"/>
    <property type="molecule type" value="Genomic_DNA"/>
</dbReference>
<evidence type="ECO:0000256" key="1">
    <source>
        <dbReference type="SAM" id="Phobius"/>
    </source>
</evidence>
<sequence>MTRWVKRFLFVLVVGFCLFYVVNQPEGAAAAVRTAFLAVGKAFGSIITFFTSLAS</sequence>
<dbReference type="STRING" id="546874.SAMN04488544_1605"/>
<accession>A0A1H2M8S9</accession>
<dbReference type="AlphaFoldDB" id="A0A1H2M8S9"/>
<reference evidence="3" key="1">
    <citation type="submission" date="2016-10" db="EMBL/GenBank/DDBJ databases">
        <authorList>
            <person name="Varghese N."/>
            <person name="Submissions S."/>
        </authorList>
    </citation>
    <scope>NUCLEOTIDE SEQUENCE [LARGE SCALE GENOMIC DNA]</scope>
    <source>
        <strain evidence="3">DSM 21743</strain>
    </source>
</reference>
<proteinExistence type="predicted"/>
<keyword evidence="1" id="KW-0472">Membrane</keyword>
<gene>
    <name evidence="2" type="ORF">SAMN04488544_1605</name>
</gene>
<evidence type="ECO:0000313" key="3">
    <source>
        <dbReference type="Proteomes" id="UP000198825"/>
    </source>
</evidence>
<protein>
    <submittedName>
        <fullName evidence="2">Uncharacterized protein</fullName>
    </submittedName>
</protein>
<keyword evidence="1" id="KW-1133">Transmembrane helix</keyword>